<dbReference type="AlphaFoldDB" id="A0A9E7G0H5"/>
<protein>
    <submittedName>
        <fullName evidence="1">Uncharacterized protein</fullName>
    </submittedName>
</protein>
<name>A0A9E7G0H5_9LILI</name>
<proteinExistence type="predicted"/>
<organism evidence="1 2">
    <name type="scientific">Musa troglodytarum</name>
    <name type="common">fe'i banana</name>
    <dbReference type="NCBI Taxonomy" id="320322"/>
    <lineage>
        <taxon>Eukaryota</taxon>
        <taxon>Viridiplantae</taxon>
        <taxon>Streptophyta</taxon>
        <taxon>Embryophyta</taxon>
        <taxon>Tracheophyta</taxon>
        <taxon>Spermatophyta</taxon>
        <taxon>Magnoliopsida</taxon>
        <taxon>Liliopsida</taxon>
        <taxon>Zingiberales</taxon>
        <taxon>Musaceae</taxon>
        <taxon>Musa</taxon>
    </lineage>
</organism>
<accession>A0A9E7G0H5</accession>
<dbReference type="EMBL" id="CP097507">
    <property type="protein sequence ID" value="URE03294.1"/>
    <property type="molecule type" value="Genomic_DNA"/>
</dbReference>
<gene>
    <name evidence="1" type="ORF">MUK42_01548</name>
</gene>
<reference evidence="1" key="1">
    <citation type="submission" date="2022-05" db="EMBL/GenBank/DDBJ databases">
        <title>The Musa troglodytarum L. genome provides insights into the mechanism of non-climacteric behaviour and enrichment of carotenoids.</title>
        <authorList>
            <person name="Wang J."/>
        </authorList>
    </citation>
    <scope>NUCLEOTIDE SEQUENCE</scope>
    <source>
        <tissue evidence="1">Leaf</tissue>
    </source>
</reference>
<evidence type="ECO:0000313" key="1">
    <source>
        <dbReference type="EMBL" id="URE03294.1"/>
    </source>
</evidence>
<sequence>MKPVINHSKGGYISGCPNLDACLRCTSKGTRALSFALPLDPFCSRDRSGIEPALELQNPIRECQTTVRYCGDATAIFEAHTRKALLSKLPVAVDDCNAETKGLESKCSKLMTLNWSSQSEEFI</sequence>
<keyword evidence="2" id="KW-1185">Reference proteome</keyword>
<evidence type="ECO:0000313" key="2">
    <source>
        <dbReference type="Proteomes" id="UP001055439"/>
    </source>
</evidence>
<dbReference type="Proteomes" id="UP001055439">
    <property type="component" value="Chromosome 5"/>
</dbReference>